<name>A0A1X7S8Q2_ZYMT9</name>
<dbReference type="PROSITE" id="PS50181">
    <property type="entry name" value="FBOX"/>
    <property type="match status" value="1"/>
</dbReference>
<feature type="domain" description="F-box" evidence="2">
    <location>
        <begin position="102"/>
        <end position="150"/>
    </location>
</feature>
<dbReference type="CDD" id="cd09917">
    <property type="entry name" value="F-box_SF"/>
    <property type="match status" value="1"/>
</dbReference>
<feature type="region of interest" description="Disordered" evidence="1">
    <location>
        <begin position="74"/>
        <end position="101"/>
    </location>
</feature>
<evidence type="ECO:0000259" key="2">
    <source>
        <dbReference type="PROSITE" id="PS50181"/>
    </source>
</evidence>
<protein>
    <recommendedName>
        <fullName evidence="2">F-box domain-containing protein</fullName>
    </recommendedName>
</protein>
<feature type="compositionally biased region" description="Acidic residues" evidence="1">
    <location>
        <begin position="80"/>
        <end position="89"/>
    </location>
</feature>
<dbReference type="SMART" id="SM00256">
    <property type="entry name" value="FBOX"/>
    <property type="match status" value="1"/>
</dbReference>
<accession>A0A1X7S8Q2</accession>
<dbReference type="Pfam" id="PF12937">
    <property type="entry name" value="F-box-like"/>
    <property type="match status" value="1"/>
</dbReference>
<evidence type="ECO:0000313" key="3">
    <source>
        <dbReference type="EMBL" id="SMQ55781.1"/>
    </source>
</evidence>
<dbReference type="Gene3D" id="1.20.1280.50">
    <property type="match status" value="1"/>
</dbReference>
<evidence type="ECO:0000256" key="1">
    <source>
        <dbReference type="SAM" id="MobiDB-lite"/>
    </source>
</evidence>
<evidence type="ECO:0000313" key="4">
    <source>
        <dbReference type="Proteomes" id="UP000215127"/>
    </source>
</evidence>
<dbReference type="InterPro" id="IPR001810">
    <property type="entry name" value="F-box_dom"/>
</dbReference>
<dbReference type="Proteomes" id="UP000215127">
    <property type="component" value="Chromosome 12"/>
</dbReference>
<dbReference type="InterPro" id="IPR036047">
    <property type="entry name" value="F-box-like_dom_sf"/>
</dbReference>
<dbReference type="AlphaFoldDB" id="A0A1X7S8Q2"/>
<feature type="region of interest" description="Disordered" evidence="1">
    <location>
        <begin position="241"/>
        <end position="269"/>
    </location>
</feature>
<proteinExistence type="predicted"/>
<reference evidence="3 4" key="1">
    <citation type="submission" date="2016-06" db="EMBL/GenBank/DDBJ databases">
        <authorList>
            <person name="Kjaerup R.B."/>
            <person name="Dalgaard T.S."/>
            <person name="Juul-Madsen H.R."/>
        </authorList>
    </citation>
    <scope>NUCLEOTIDE SEQUENCE [LARGE SCALE GENOMIC DNA]</scope>
</reference>
<dbReference type="SUPFAM" id="SSF81383">
    <property type="entry name" value="F-box domain"/>
    <property type="match status" value="1"/>
</dbReference>
<keyword evidence="4" id="KW-1185">Reference proteome</keyword>
<gene>
    <name evidence="3" type="ORF">ZT3D7_G10936</name>
</gene>
<sequence length="529" mass="61391">MAPQGFRLWTDMAAIDRALQSRQAFLATVNNANQGRATEIVPEIVQENEDGDVQMVDDDEEVFVQYYRYGSSSTNPIMVESDDDDDDHDDVSIKDEPLEEPPSFLTSLPNEVLLNIMDVCPSADLLSLTRTCRRFREVLSLRGAKRSKDLRNTQRDRLATETEPINFTGMNLATAIRTHYAMYNKPDPSQYDESANYLALKYVDANHVDDQDASNEDDSGEIVVQQFDDLAAERLDEEGIDEEDIDEEDIDEEDIDEEDLDEESMDEEGMDEEIDLPMDDEWRIDGEEMYEFQDDTAGDAPWTLRDYKHRFYHNLIKYVLWIDHVHKFNLDYEAMRPCFEPQFNHRPAEELSEDLLARLGKWLAEPFLPVKDMPQLCIERDIKDFRTNSIIAKIPDSETSELREEIFWEAVKAGLRSTASTYDLRKDSALHKRLGLPRLRRHQFPTRAFRYYAPKASQFSEDVRAGRVKHAGYQARLRKNWPKAAHYAYALCRRLRKNEGSRVRDNLIKAAMMEGLETCFDSGNPFRWG</sequence>
<organism evidence="3 4">
    <name type="scientific">Zymoseptoria tritici (strain ST99CH_3D7)</name>
    <dbReference type="NCBI Taxonomy" id="1276538"/>
    <lineage>
        <taxon>Eukaryota</taxon>
        <taxon>Fungi</taxon>
        <taxon>Dikarya</taxon>
        <taxon>Ascomycota</taxon>
        <taxon>Pezizomycotina</taxon>
        <taxon>Dothideomycetes</taxon>
        <taxon>Dothideomycetidae</taxon>
        <taxon>Mycosphaerellales</taxon>
        <taxon>Mycosphaerellaceae</taxon>
        <taxon>Zymoseptoria</taxon>
    </lineage>
</organism>
<dbReference type="EMBL" id="LT853703">
    <property type="protein sequence ID" value="SMQ55781.1"/>
    <property type="molecule type" value="Genomic_DNA"/>
</dbReference>